<dbReference type="PANTHER" id="PTHR46039:SF5">
    <property type="entry name" value="SUCROSE-PHOSPHATE SYNTHASE 3-RELATED"/>
    <property type="match status" value="1"/>
</dbReference>
<dbReference type="OrthoDB" id="512920at2759"/>
<keyword evidence="1" id="KW-0328">Glycosyltransferase</keyword>
<feature type="region of interest" description="Disordered" evidence="3">
    <location>
        <begin position="1"/>
        <end position="33"/>
    </location>
</feature>
<accession>A0A8J4C3M7</accession>
<evidence type="ECO:0000256" key="2">
    <source>
        <dbReference type="ARBA" id="ARBA00022679"/>
    </source>
</evidence>
<evidence type="ECO:0000313" key="5">
    <source>
        <dbReference type="Proteomes" id="UP000747110"/>
    </source>
</evidence>
<gene>
    <name evidence="4" type="ORF">Vretifemale_1547</name>
</gene>
<proteinExistence type="predicted"/>
<dbReference type="AlphaFoldDB" id="A0A8J4C3M7"/>
<evidence type="ECO:0000313" key="4">
    <source>
        <dbReference type="EMBL" id="GIL70866.1"/>
    </source>
</evidence>
<keyword evidence="2" id="KW-0808">Transferase</keyword>
<feature type="compositionally biased region" description="Gly residues" evidence="3">
    <location>
        <begin position="10"/>
        <end position="26"/>
    </location>
</feature>
<dbReference type="EMBL" id="BNCP01000002">
    <property type="protein sequence ID" value="GIL70866.1"/>
    <property type="molecule type" value="Genomic_DNA"/>
</dbReference>
<sequence>GMKVSVGVGANSGEGGSGANVNGGGPHPEDPRLLFDDRYERHMEYRWEATAAKQVVRRILSNRSGWGKLPLGRPGRPAPRISALGPYHVMVTFSGAAARDMNPAVLLTRFRRKLRLSGLRAQVVVTPAVAPSSCGRATNGSAGGGAGAGSGSAGVSRAGSMGLPGAAAAANSS</sequence>
<feature type="non-terminal residue" evidence="4">
    <location>
        <position position="173"/>
    </location>
</feature>
<feature type="non-terminal residue" evidence="4">
    <location>
        <position position="1"/>
    </location>
</feature>
<dbReference type="InterPro" id="IPR044161">
    <property type="entry name" value="SPS"/>
</dbReference>
<dbReference type="GO" id="GO:0016757">
    <property type="term" value="F:glycosyltransferase activity"/>
    <property type="evidence" value="ECO:0007669"/>
    <property type="project" value="UniProtKB-KW"/>
</dbReference>
<comment type="caution">
    <text evidence="4">The sequence shown here is derived from an EMBL/GenBank/DDBJ whole genome shotgun (WGS) entry which is preliminary data.</text>
</comment>
<keyword evidence="5" id="KW-1185">Reference proteome</keyword>
<name>A0A8J4C3M7_9CHLO</name>
<protein>
    <submittedName>
        <fullName evidence="4">Uncharacterized protein</fullName>
    </submittedName>
</protein>
<evidence type="ECO:0000256" key="1">
    <source>
        <dbReference type="ARBA" id="ARBA00022676"/>
    </source>
</evidence>
<evidence type="ECO:0000256" key="3">
    <source>
        <dbReference type="SAM" id="MobiDB-lite"/>
    </source>
</evidence>
<dbReference type="Proteomes" id="UP000747110">
    <property type="component" value="Unassembled WGS sequence"/>
</dbReference>
<organism evidence="4 5">
    <name type="scientific">Volvox reticuliferus</name>
    <dbReference type="NCBI Taxonomy" id="1737510"/>
    <lineage>
        <taxon>Eukaryota</taxon>
        <taxon>Viridiplantae</taxon>
        <taxon>Chlorophyta</taxon>
        <taxon>core chlorophytes</taxon>
        <taxon>Chlorophyceae</taxon>
        <taxon>CS clade</taxon>
        <taxon>Chlamydomonadales</taxon>
        <taxon>Volvocaceae</taxon>
        <taxon>Volvox</taxon>
    </lineage>
</organism>
<dbReference type="PANTHER" id="PTHR46039">
    <property type="entry name" value="SUCROSE-PHOSPHATE SYNTHASE 3-RELATED"/>
    <property type="match status" value="1"/>
</dbReference>
<reference evidence="4" key="1">
    <citation type="journal article" date="2021" name="Proc. Natl. Acad. Sci. U.S.A.">
        <title>Three genomes in the algal genus Volvox reveal the fate of a haploid sex-determining region after a transition to homothallism.</title>
        <authorList>
            <person name="Yamamoto K."/>
            <person name="Hamaji T."/>
            <person name="Kawai-Toyooka H."/>
            <person name="Matsuzaki R."/>
            <person name="Takahashi F."/>
            <person name="Nishimura Y."/>
            <person name="Kawachi M."/>
            <person name="Noguchi H."/>
            <person name="Minakuchi Y."/>
            <person name="Umen J.G."/>
            <person name="Toyoda A."/>
            <person name="Nozaki H."/>
        </authorList>
    </citation>
    <scope>NUCLEOTIDE SEQUENCE</scope>
    <source>
        <strain evidence="4">NIES-3786</strain>
    </source>
</reference>